<organism evidence="1 2">
    <name type="scientific">Pseudocercospora fijiensis (strain CIRAD86)</name>
    <name type="common">Black leaf streak disease fungus</name>
    <name type="synonym">Mycosphaerella fijiensis</name>
    <dbReference type="NCBI Taxonomy" id="383855"/>
    <lineage>
        <taxon>Eukaryota</taxon>
        <taxon>Fungi</taxon>
        <taxon>Dikarya</taxon>
        <taxon>Ascomycota</taxon>
        <taxon>Pezizomycotina</taxon>
        <taxon>Dothideomycetes</taxon>
        <taxon>Dothideomycetidae</taxon>
        <taxon>Mycosphaerellales</taxon>
        <taxon>Mycosphaerellaceae</taxon>
        <taxon>Pseudocercospora</taxon>
    </lineage>
</organism>
<dbReference type="Proteomes" id="UP000016932">
    <property type="component" value="Unassembled WGS sequence"/>
</dbReference>
<dbReference type="AlphaFoldDB" id="M3AER0"/>
<proteinExistence type="predicted"/>
<dbReference type="VEuPathDB" id="FungiDB:MYCFIDRAFT_196477"/>
<evidence type="ECO:0000313" key="2">
    <source>
        <dbReference type="Proteomes" id="UP000016932"/>
    </source>
</evidence>
<dbReference type="InterPro" id="IPR038071">
    <property type="entry name" value="UROD/MetE-like_sf"/>
</dbReference>
<dbReference type="HOGENOM" id="CLU_744069_0_0_1"/>
<dbReference type="PANTHER" id="PTHR43844">
    <property type="entry name" value="METHIONINE SYNTHASE"/>
    <property type="match status" value="1"/>
</dbReference>
<dbReference type="Gene3D" id="3.20.20.210">
    <property type="match status" value="1"/>
</dbReference>
<sequence length="452" mass="50262">MLGTGMPFRLGLQDSNLHFRADSPGSNWSGDTQLPTMIPTELVGSLPRPHYLHQAYANFEYGRISRDRLEAAQDRAVMDTLDLMGQAGEMFVTDGEQKCSSFCTYPLMDTLSGKGMPDNLALDGQYFAIYDDGHHRQLPRLISGPFRYRRYAYDNFQESKPFAEGHLMKASVVSPGTLYLLYPHQSSIPGYPKEAFLRDLIHECVKDIRGCFDAGAQRVSINCEELRLSLKKDVRSPWTEADLLPTFINLINRVLERFTSVERTNIGIHTSPGSDRDSQHSLEVPYSKLLPALFKINAGYFLISMTSEKDKSAVLKQIGQSLRRDANGVKQVAFIGVTDPTDPRIESPEEIADVLVDAARWISLDQLGATDDSGFAGWCDDLKPRFSKGVSGGKGGPDWAREVAGLKIANRLKGTRIASFEMLAIQPPLGHCDSEDLKVWPGLTSKAVLHIY</sequence>
<protein>
    <recommendedName>
        <fullName evidence="3">Cobalamin-independent methionine synthase MetE C-terminal/archaeal domain-containing protein</fullName>
    </recommendedName>
</protein>
<dbReference type="OrthoDB" id="1053771at2759"/>
<dbReference type="eggNOG" id="ENOG502QTRV">
    <property type="taxonomic scope" value="Eukaryota"/>
</dbReference>
<dbReference type="EMBL" id="KB446558">
    <property type="protein sequence ID" value="EME83106.1"/>
    <property type="molecule type" value="Genomic_DNA"/>
</dbReference>
<dbReference type="PANTHER" id="PTHR43844:SF2">
    <property type="entry name" value="SYNTHASE, VITAMIN-B12 INDEPENDENT, PUTATIVE (AFU_ORTHOLOGUE AFUA_3G12060)-RELATED"/>
    <property type="match status" value="1"/>
</dbReference>
<dbReference type="RefSeq" id="XP_007926425.1">
    <property type="nucleotide sequence ID" value="XM_007928234.1"/>
</dbReference>
<reference evidence="1 2" key="1">
    <citation type="journal article" date="2012" name="PLoS Pathog.">
        <title>Diverse lifestyles and strategies of plant pathogenesis encoded in the genomes of eighteen Dothideomycetes fungi.</title>
        <authorList>
            <person name="Ohm R.A."/>
            <person name="Feau N."/>
            <person name="Henrissat B."/>
            <person name="Schoch C.L."/>
            <person name="Horwitz B.A."/>
            <person name="Barry K.W."/>
            <person name="Condon B.J."/>
            <person name="Copeland A.C."/>
            <person name="Dhillon B."/>
            <person name="Glaser F."/>
            <person name="Hesse C.N."/>
            <person name="Kosti I."/>
            <person name="LaButti K."/>
            <person name="Lindquist E.A."/>
            <person name="Lucas S."/>
            <person name="Salamov A.A."/>
            <person name="Bradshaw R.E."/>
            <person name="Ciuffetti L."/>
            <person name="Hamelin R.C."/>
            <person name="Kema G.H.J."/>
            <person name="Lawrence C."/>
            <person name="Scott J.A."/>
            <person name="Spatafora J.W."/>
            <person name="Turgeon B.G."/>
            <person name="de Wit P.J.G.M."/>
            <person name="Zhong S."/>
            <person name="Goodwin S.B."/>
            <person name="Grigoriev I.V."/>
        </authorList>
    </citation>
    <scope>NUCLEOTIDE SEQUENCE [LARGE SCALE GENOMIC DNA]</scope>
    <source>
        <strain evidence="1 2">CIRAD86</strain>
    </source>
</reference>
<dbReference type="KEGG" id="pfj:MYCFIDRAFT_196477"/>
<gene>
    <name evidence="1" type="ORF">MYCFIDRAFT_196477</name>
</gene>
<keyword evidence="2" id="KW-1185">Reference proteome</keyword>
<dbReference type="STRING" id="383855.M3AER0"/>
<evidence type="ECO:0000313" key="1">
    <source>
        <dbReference type="EMBL" id="EME83106.1"/>
    </source>
</evidence>
<name>M3AER0_PSEFD</name>
<dbReference type="SUPFAM" id="SSF51726">
    <property type="entry name" value="UROD/MetE-like"/>
    <property type="match status" value="1"/>
</dbReference>
<evidence type="ECO:0008006" key="3">
    <source>
        <dbReference type="Google" id="ProtNLM"/>
    </source>
</evidence>
<accession>M3AER0</accession>
<dbReference type="GeneID" id="19335585"/>